<protein>
    <recommendedName>
        <fullName evidence="2">Apple domain-containing protein</fullName>
    </recommendedName>
</protein>
<proteinExistence type="predicted"/>
<dbReference type="Proteomes" id="UP000245764">
    <property type="component" value="Chromosome 5"/>
</dbReference>
<dbReference type="PROSITE" id="PS50948">
    <property type="entry name" value="PAN"/>
    <property type="match status" value="1"/>
</dbReference>
<gene>
    <name evidence="3" type="ORF">ZT1E4_G6297</name>
</gene>
<accession>A0A2H1GHG1</accession>
<name>A0A2H1GHG1_ZYMTR</name>
<feature type="signal peptide" evidence="1">
    <location>
        <begin position="1"/>
        <end position="19"/>
    </location>
</feature>
<sequence>MQLLTLLILVVPFYGAVEATPRNSQRQTTTCGLKAADTGAKIIQTAPDTSLAHCTTSCAKNSACLAYAFGYGYCRLYSAPVAVVAKPNPASQAVLPLLLARCLSARATALEFRDVDLTDSRLAPVVCTLRQCLSISGTHDFDDDFKDQHNDYPSYYFDNSGQHYVQPTEPYYYIGKSDFNILVNVVNHPKILVDDDLGQPTFDKHFKR</sequence>
<evidence type="ECO:0000313" key="4">
    <source>
        <dbReference type="Proteomes" id="UP000245764"/>
    </source>
</evidence>
<feature type="chain" id="PRO_5013574446" description="Apple domain-containing protein" evidence="1">
    <location>
        <begin position="20"/>
        <end position="208"/>
    </location>
</feature>
<feature type="domain" description="Apple" evidence="2">
    <location>
        <begin position="31"/>
        <end position="102"/>
    </location>
</feature>
<keyword evidence="1" id="KW-0732">Signal</keyword>
<organism evidence="3 4">
    <name type="scientific">Zymoseptoria tritici ST99CH_1E4</name>
    <dbReference type="NCBI Taxonomy" id="1276532"/>
    <lineage>
        <taxon>Eukaryota</taxon>
        <taxon>Fungi</taxon>
        <taxon>Dikarya</taxon>
        <taxon>Ascomycota</taxon>
        <taxon>Pezizomycotina</taxon>
        <taxon>Dothideomycetes</taxon>
        <taxon>Dothideomycetidae</taxon>
        <taxon>Mycosphaerellales</taxon>
        <taxon>Mycosphaerellaceae</taxon>
        <taxon>Zymoseptoria</taxon>
    </lineage>
</organism>
<evidence type="ECO:0000256" key="1">
    <source>
        <dbReference type="SAM" id="SignalP"/>
    </source>
</evidence>
<dbReference type="InterPro" id="IPR003609">
    <property type="entry name" value="Pan_app"/>
</dbReference>
<evidence type="ECO:0000313" key="3">
    <source>
        <dbReference type="EMBL" id="SMR53022.1"/>
    </source>
</evidence>
<evidence type="ECO:0000259" key="2">
    <source>
        <dbReference type="PROSITE" id="PS50948"/>
    </source>
</evidence>
<dbReference type="AlphaFoldDB" id="A0A2H1GHG1"/>
<reference evidence="4" key="1">
    <citation type="submission" date="2017-05" db="EMBL/GenBank/DDBJ databases">
        <authorList>
            <person name="Song R."/>
            <person name="Chenine A.L."/>
            <person name="Ruprecht R.M."/>
        </authorList>
    </citation>
    <scope>NUCLEOTIDE SEQUENCE [LARGE SCALE GENOMIC DNA]</scope>
</reference>
<dbReference type="EMBL" id="LT854257">
    <property type="protein sequence ID" value="SMR53022.1"/>
    <property type="molecule type" value="Genomic_DNA"/>
</dbReference>